<evidence type="ECO:0000313" key="2">
    <source>
        <dbReference type="Proteomes" id="UP000019109"/>
    </source>
</evidence>
<gene>
    <name evidence="1" type="ORF">JCM21531_2461</name>
</gene>
<keyword evidence="1" id="KW-0282">Flagellum</keyword>
<comment type="caution">
    <text evidence="1">The sequence shown here is derived from an EMBL/GenBank/DDBJ whole genome shotgun (WGS) entry which is preliminary data.</text>
</comment>
<proteinExistence type="predicted"/>
<dbReference type="EMBL" id="BAVR01000028">
    <property type="protein sequence ID" value="GAE88971.1"/>
    <property type="molecule type" value="Genomic_DNA"/>
</dbReference>
<keyword evidence="1" id="KW-0969">Cilium</keyword>
<keyword evidence="2" id="KW-1185">Reference proteome</keyword>
<keyword evidence="1" id="KW-0966">Cell projection</keyword>
<name>W4V720_9FIRM</name>
<sequence length="74" mass="8215">MRLQARNINLTDAQKEKISKAVQKAEEKGVKDSLVLIDDIAFVVNVRNRTVITAVNSNELKENVFTNIDGAVFA</sequence>
<dbReference type="InterPro" id="IPR013367">
    <property type="entry name" value="Flagellar_put"/>
</dbReference>
<dbReference type="NCBIfam" id="TIGR02530">
    <property type="entry name" value="flg_new"/>
    <property type="match status" value="1"/>
</dbReference>
<protein>
    <submittedName>
        <fullName evidence="1">Flagellar hook associated protein</fullName>
    </submittedName>
</protein>
<dbReference type="Proteomes" id="UP000019109">
    <property type="component" value="Unassembled WGS sequence"/>
</dbReference>
<evidence type="ECO:0000313" key="1">
    <source>
        <dbReference type="EMBL" id="GAE88971.1"/>
    </source>
</evidence>
<organism evidence="1 2">
    <name type="scientific">Acetivibrio straminisolvens JCM 21531</name>
    <dbReference type="NCBI Taxonomy" id="1294263"/>
    <lineage>
        <taxon>Bacteria</taxon>
        <taxon>Bacillati</taxon>
        <taxon>Bacillota</taxon>
        <taxon>Clostridia</taxon>
        <taxon>Eubacteriales</taxon>
        <taxon>Oscillospiraceae</taxon>
        <taxon>Acetivibrio</taxon>
    </lineage>
</organism>
<dbReference type="AlphaFoldDB" id="W4V720"/>
<accession>W4V720</accession>
<dbReference type="Pfam" id="PF12611">
    <property type="entry name" value="Flagellar_put"/>
    <property type="match status" value="1"/>
</dbReference>
<reference evidence="1" key="1">
    <citation type="journal article" date="2014" name="Genome Announc.">
        <title>Draft Genome Sequence of Clostridium straminisolvens Strain JCM 21531T, Isolated from a Cellulose-Degrading Bacterial Community.</title>
        <authorList>
            <person name="Yuki M."/>
            <person name="Oshima K."/>
            <person name="Suda W."/>
            <person name="Sakamoto M."/>
            <person name="Kitamura K."/>
            <person name="Iida T."/>
            <person name="Hattori M."/>
            <person name="Ohkuma M."/>
        </authorList>
    </citation>
    <scope>NUCLEOTIDE SEQUENCE [LARGE SCALE GENOMIC DNA]</scope>
    <source>
        <strain evidence="1">JCM 21531</strain>
    </source>
</reference>
<dbReference type="STRING" id="1294263.JCM21531_2461"/>